<keyword evidence="2" id="KW-1185">Reference proteome</keyword>
<dbReference type="EMBL" id="CM056800">
    <property type="protein sequence ID" value="KAJ8709896.1"/>
    <property type="molecule type" value="Genomic_DNA"/>
</dbReference>
<evidence type="ECO:0000313" key="2">
    <source>
        <dbReference type="Proteomes" id="UP001231649"/>
    </source>
</evidence>
<comment type="caution">
    <text evidence="1">The sequence shown here is derived from an EMBL/GenBank/DDBJ whole genome shotgun (WGS) entry which is preliminary data.</text>
</comment>
<reference evidence="1" key="1">
    <citation type="submission" date="2023-03" db="EMBL/GenBank/DDBJ databases">
        <title>Chromosome-level genomes of two armyworms, Mythimna separata and Mythimna loreyi, provide insights into the biosynthesis and reception of sex pheromones.</title>
        <authorList>
            <person name="Zhao H."/>
        </authorList>
    </citation>
    <scope>NUCLEOTIDE SEQUENCE</scope>
    <source>
        <strain evidence="1">BeijingLab</strain>
    </source>
</reference>
<gene>
    <name evidence="1" type="ORF">PYW08_009900</name>
</gene>
<evidence type="ECO:0000313" key="1">
    <source>
        <dbReference type="EMBL" id="KAJ8709896.1"/>
    </source>
</evidence>
<dbReference type="Proteomes" id="UP001231649">
    <property type="component" value="Chromosome 24"/>
</dbReference>
<proteinExistence type="predicted"/>
<accession>A0ACC2Q7C7</accession>
<name>A0ACC2Q7C7_9NEOP</name>
<protein>
    <submittedName>
        <fullName evidence="1">Uncharacterized protein</fullName>
    </submittedName>
</protein>
<sequence length="338" mass="37289">MKLTKLEKIEENPLPVDQPAETTDKPKDTVPKPVPHKIPATATMVAAPETKTTTTVPLPVVPPAVIVPRSSVFKNTSPNDLYRRLLPAMLFVLTFVTVMTMLLIYMDTVALGAQKFRANMSRDYELASIAQGSAALVAFVQQLHLAPRHAAPPAHPPPQPTPQIHVMDELYGEIYNGTFIEFVPRGARSTTSTYLERARGWDGVVVRAAARDYLALRGAARALHACLSPTAHPREVTYQESESQESVFSSRVLCLPLLTVLLAADAPRAQFVLLGGDNALPALTHLPFDDQRLQLQMIEVQFTNDYIRNMTTQYLLTKNYTVAATFDTSTMYALKGHV</sequence>
<organism evidence="1 2">
    <name type="scientific">Mythimna loreyi</name>
    <dbReference type="NCBI Taxonomy" id="667449"/>
    <lineage>
        <taxon>Eukaryota</taxon>
        <taxon>Metazoa</taxon>
        <taxon>Ecdysozoa</taxon>
        <taxon>Arthropoda</taxon>
        <taxon>Hexapoda</taxon>
        <taxon>Insecta</taxon>
        <taxon>Pterygota</taxon>
        <taxon>Neoptera</taxon>
        <taxon>Endopterygota</taxon>
        <taxon>Lepidoptera</taxon>
        <taxon>Glossata</taxon>
        <taxon>Ditrysia</taxon>
        <taxon>Noctuoidea</taxon>
        <taxon>Noctuidae</taxon>
        <taxon>Noctuinae</taxon>
        <taxon>Hadenini</taxon>
        <taxon>Mythimna</taxon>
    </lineage>
</organism>